<name>A0A183SX88_SCHSO</name>
<protein>
    <submittedName>
        <fullName evidence="2 4">Uncharacterized protein</fullName>
    </submittedName>
</protein>
<dbReference type="AlphaFoldDB" id="A0A183SX88"/>
<organism evidence="4">
    <name type="scientific">Schistocephalus solidus</name>
    <name type="common">Tapeworm</name>
    <dbReference type="NCBI Taxonomy" id="70667"/>
    <lineage>
        <taxon>Eukaryota</taxon>
        <taxon>Metazoa</taxon>
        <taxon>Spiralia</taxon>
        <taxon>Lophotrochozoa</taxon>
        <taxon>Platyhelminthes</taxon>
        <taxon>Cestoda</taxon>
        <taxon>Eucestoda</taxon>
        <taxon>Diphyllobothriidea</taxon>
        <taxon>Diphyllobothriidae</taxon>
        <taxon>Schistocephalus</taxon>
    </lineage>
</organism>
<keyword evidence="1" id="KW-0175">Coiled coil</keyword>
<evidence type="ECO:0000313" key="2">
    <source>
        <dbReference type="EMBL" id="VDL95221.1"/>
    </source>
</evidence>
<evidence type="ECO:0000313" key="3">
    <source>
        <dbReference type="Proteomes" id="UP000275846"/>
    </source>
</evidence>
<dbReference type="WBParaSite" id="SSLN_0000917701-mRNA-1">
    <property type="protein sequence ID" value="SSLN_0000917701-mRNA-1"/>
    <property type="gene ID" value="SSLN_0000917701"/>
</dbReference>
<evidence type="ECO:0000313" key="4">
    <source>
        <dbReference type="WBParaSite" id="SSLN_0000917701-mRNA-1"/>
    </source>
</evidence>
<evidence type="ECO:0000256" key="1">
    <source>
        <dbReference type="SAM" id="Coils"/>
    </source>
</evidence>
<feature type="coiled-coil region" evidence="1">
    <location>
        <begin position="2"/>
        <end position="29"/>
    </location>
</feature>
<gene>
    <name evidence="2" type="ORF">SSLN_LOCUS8836</name>
</gene>
<keyword evidence="3" id="KW-1185">Reference proteome</keyword>
<dbReference type="EMBL" id="UYSU01034880">
    <property type="protein sequence ID" value="VDL95221.1"/>
    <property type="molecule type" value="Genomic_DNA"/>
</dbReference>
<reference evidence="4" key="1">
    <citation type="submission" date="2016-06" db="UniProtKB">
        <authorList>
            <consortium name="WormBaseParasite"/>
        </authorList>
    </citation>
    <scope>IDENTIFICATION</scope>
</reference>
<dbReference type="Proteomes" id="UP000275846">
    <property type="component" value="Unassembled WGS sequence"/>
</dbReference>
<accession>A0A183SX88</accession>
<reference evidence="2 3" key="2">
    <citation type="submission" date="2018-11" db="EMBL/GenBank/DDBJ databases">
        <authorList>
            <consortium name="Pathogen Informatics"/>
        </authorList>
    </citation>
    <scope>NUCLEOTIDE SEQUENCE [LARGE SCALE GENOMIC DNA]</scope>
    <source>
        <strain evidence="2 3">NST_G2</strain>
    </source>
</reference>
<proteinExistence type="predicted"/>
<sequence length="66" mass="7258">MADEYSGLKQMLQQQLKQTEALIVKLSNSSTGKSSAAGGSQSIDHITGSITEFLFDLHVHIAFDFW</sequence>